<keyword evidence="2" id="KW-1185">Reference proteome</keyword>
<proteinExistence type="predicted"/>
<comment type="caution">
    <text evidence="1">The sequence shown here is derived from an EMBL/GenBank/DDBJ whole genome shotgun (WGS) entry which is preliminary data.</text>
</comment>
<dbReference type="Proteomes" id="UP000241639">
    <property type="component" value="Unassembled WGS sequence"/>
</dbReference>
<dbReference type="EMBL" id="PZZP01000002">
    <property type="protein sequence ID" value="PTM56623.1"/>
    <property type="molecule type" value="Genomic_DNA"/>
</dbReference>
<name>A0A2T4Z400_9BACL</name>
<gene>
    <name evidence="1" type="ORF">C8J48_2948</name>
</gene>
<evidence type="ECO:0000313" key="1">
    <source>
        <dbReference type="EMBL" id="PTM56623.1"/>
    </source>
</evidence>
<dbReference type="AlphaFoldDB" id="A0A2T4Z400"/>
<dbReference type="RefSeq" id="WP_107727947.1">
    <property type="nucleotide sequence ID" value="NZ_PZZP01000002.1"/>
</dbReference>
<evidence type="ECO:0000313" key="2">
    <source>
        <dbReference type="Proteomes" id="UP000241639"/>
    </source>
</evidence>
<sequence length="103" mass="11964">MLTRKQLWIVLLLVMVVLPGCSFSELILPEIDWEETEKSMEEYLHDKYNQEFEVTELKRGCTGFGASCSKRVDAVAFAKEEPTVTFEVSYDVETKECEDNYRP</sequence>
<reference evidence="1 2" key="1">
    <citation type="submission" date="2018-04" db="EMBL/GenBank/DDBJ databases">
        <title>Genomic Encyclopedia of Archaeal and Bacterial Type Strains, Phase II (KMG-II): from individual species to whole genera.</title>
        <authorList>
            <person name="Goeker M."/>
        </authorList>
    </citation>
    <scope>NUCLEOTIDE SEQUENCE [LARGE SCALE GENOMIC DNA]</scope>
    <source>
        <strain evidence="1 2">DSM 45169</strain>
    </source>
</reference>
<dbReference type="OrthoDB" id="9962074at2"/>
<protein>
    <submittedName>
        <fullName evidence="1">Uncharacterized protein</fullName>
    </submittedName>
</protein>
<organism evidence="1 2">
    <name type="scientific">Desmospora activa DSM 45169</name>
    <dbReference type="NCBI Taxonomy" id="1121389"/>
    <lineage>
        <taxon>Bacteria</taxon>
        <taxon>Bacillati</taxon>
        <taxon>Bacillota</taxon>
        <taxon>Bacilli</taxon>
        <taxon>Bacillales</taxon>
        <taxon>Thermoactinomycetaceae</taxon>
        <taxon>Desmospora</taxon>
    </lineage>
</organism>
<accession>A0A2T4Z400</accession>